<sequence length="315" mass="34529">MRFLAVVVLGVLAVAAGIKIIGVQKNIHYKVDLLVRGEPVTVDRVVHCSPYLGGEISNPFDIYYRADRAALTKRLANGEGLIVVLPNYCFSTLPVPRDFIPLTALVDDADAPQRMELYISGVRLTSPGSTVQLVDFEAEIVGLRLGGFDYADEFAAWEVLGSLVAPVHNPVEFLALYGLASEQAIPDPGPALVRSGDVGREWLLRHPHYHVQPLMDGSFDDPPMALGRSRVVDPGYDIVPFVRGKAGTLIAAPDNRGTIVFYKRDASARGPWRPHISAEGMTFEVGDRLDYVLQLRDAQMSLSLEIGVQRLSVFH</sequence>
<evidence type="ECO:0000313" key="2">
    <source>
        <dbReference type="Proteomes" id="UP001230156"/>
    </source>
</evidence>
<organism evidence="1 2">
    <name type="scientific">Dongia sedimenti</name>
    <dbReference type="NCBI Taxonomy" id="3064282"/>
    <lineage>
        <taxon>Bacteria</taxon>
        <taxon>Pseudomonadati</taxon>
        <taxon>Pseudomonadota</taxon>
        <taxon>Alphaproteobacteria</taxon>
        <taxon>Rhodospirillales</taxon>
        <taxon>Dongiaceae</taxon>
        <taxon>Dongia</taxon>
    </lineage>
</organism>
<name>A0ABU0YRT8_9PROT</name>
<comment type="caution">
    <text evidence="1">The sequence shown here is derived from an EMBL/GenBank/DDBJ whole genome shotgun (WGS) entry which is preliminary data.</text>
</comment>
<gene>
    <name evidence="1" type="ORF">Q8A70_19355</name>
</gene>
<dbReference type="EMBL" id="JAUYVI010000006">
    <property type="protein sequence ID" value="MDQ7249855.1"/>
    <property type="molecule type" value="Genomic_DNA"/>
</dbReference>
<protein>
    <submittedName>
        <fullName evidence="1">Uncharacterized protein</fullName>
    </submittedName>
</protein>
<keyword evidence="2" id="KW-1185">Reference proteome</keyword>
<proteinExistence type="predicted"/>
<evidence type="ECO:0000313" key="1">
    <source>
        <dbReference type="EMBL" id="MDQ7249855.1"/>
    </source>
</evidence>
<reference evidence="2" key="1">
    <citation type="submission" date="2023-08" db="EMBL/GenBank/DDBJ databases">
        <title>Rhodospirillaceae gen. nov., a novel taxon isolated from the Yangtze River Yuezi River estuary sludge.</title>
        <authorList>
            <person name="Ruan L."/>
        </authorList>
    </citation>
    <scope>NUCLEOTIDE SEQUENCE [LARGE SCALE GENOMIC DNA]</scope>
    <source>
        <strain evidence="2">R-7</strain>
    </source>
</reference>
<dbReference type="RefSeq" id="WP_379958336.1">
    <property type="nucleotide sequence ID" value="NZ_JAUYVI010000006.1"/>
</dbReference>
<accession>A0ABU0YRT8</accession>
<dbReference type="Proteomes" id="UP001230156">
    <property type="component" value="Unassembled WGS sequence"/>
</dbReference>